<dbReference type="AlphaFoldDB" id="H2ARH2"/>
<dbReference type="InterPro" id="IPR031459">
    <property type="entry name" value="Coa2"/>
</dbReference>
<organism evidence="1 2">
    <name type="scientific">Kazachstania africana (strain ATCC 22294 / BCRC 22015 / CBS 2517 / CECT 1963 / NBRC 1671 / NRRL Y-8276)</name>
    <name type="common">Yeast</name>
    <name type="synonym">Kluyveromyces africanus</name>
    <dbReference type="NCBI Taxonomy" id="1071382"/>
    <lineage>
        <taxon>Eukaryota</taxon>
        <taxon>Fungi</taxon>
        <taxon>Dikarya</taxon>
        <taxon>Ascomycota</taxon>
        <taxon>Saccharomycotina</taxon>
        <taxon>Saccharomycetes</taxon>
        <taxon>Saccharomycetales</taxon>
        <taxon>Saccharomycetaceae</taxon>
        <taxon>Kazachstania</taxon>
    </lineage>
</organism>
<dbReference type="STRING" id="1071382.H2ARH2"/>
<dbReference type="OrthoDB" id="4065690at2759"/>
<dbReference type="RefSeq" id="XP_003956107.1">
    <property type="nucleotide sequence ID" value="XM_003956058.1"/>
</dbReference>
<keyword evidence="2" id="KW-1185">Reference proteome</keyword>
<dbReference type="PANTHER" id="PTHR40020:SF1">
    <property type="entry name" value="CYTOCHROME C OXIDASE ASSEMBLY FACTOR 2"/>
    <property type="match status" value="1"/>
</dbReference>
<dbReference type="GO" id="GO:0033617">
    <property type="term" value="P:mitochondrial respiratory chain complex IV assembly"/>
    <property type="evidence" value="ECO:0007669"/>
    <property type="project" value="EnsemblFungi"/>
</dbReference>
<sequence length="54" mass="5940">MKAAARNRFINNLYLSTFLVAFSSVAIASLLPCPAHKVSSDTKKKTDNEKVENV</sequence>
<evidence type="ECO:0000313" key="2">
    <source>
        <dbReference type="Proteomes" id="UP000005220"/>
    </source>
</evidence>
<protein>
    <submittedName>
        <fullName evidence="1">Uncharacterized protein</fullName>
    </submittedName>
</protein>
<proteinExistence type="predicted"/>
<dbReference type="EMBL" id="HE650822">
    <property type="protein sequence ID" value="CCF56972.1"/>
    <property type="molecule type" value="Genomic_DNA"/>
</dbReference>
<dbReference type="FunCoup" id="H2ARH2">
    <property type="interactions" value="30"/>
</dbReference>
<reference evidence="1 2" key="1">
    <citation type="journal article" date="2011" name="Proc. Natl. Acad. Sci. U.S.A.">
        <title>Evolutionary erosion of yeast sex chromosomes by mating-type switching accidents.</title>
        <authorList>
            <person name="Gordon J.L."/>
            <person name="Armisen D."/>
            <person name="Proux-Wera E."/>
            <person name="Oheigeartaigh S.S."/>
            <person name="Byrne K.P."/>
            <person name="Wolfe K.H."/>
        </authorList>
    </citation>
    <scope>NUCLEOTIDE SEQUENCE [LARGE SCALE GENOMIC DNA]</scope>
    <source>
        <strain evidence="2">ATCC 22294 / BCRC 22015 / CBS 2517 / CECT 1963 / NBRC 1671 / NRRL Y-8276</strain>
    </source>
</reference>
<gene>
    <name evidence="1" type="primary">KAFR0B06750</name>
    <name evidence="1" type="ORF">KAFR_0B06750</name>
</gene>
<dbReference type="Proteomes" id="UP000005220">
    <property type="component" value="Chromosome 2"/>
</dbReference>
<dbReference type="KEGG" id="kaf:KAFR_0B06750"/>
<dbReference type="Pfam" id="PF17051">
    <property type="entry name" value="COA2"/>
    <property type="match status" value="1"/>
</dbReference>
<name>H2ARH2_KAZAF</name>
<evidence type="ECO:0000313" key="1">
    <source>
        <dbReference type="EMBL" id="CCF56972.1"/>
    </source>
</evidence>
<dbReference type="GeneID" id="13884853"/>
<accession>H2ARH2</accession>
<dbReference type="InParanoid" id="H2ARH2"/>
<dbReference type="PANTHER" id="PTHR40020">
    <property type="entry name" value="CYTOCHROME C OXIDASE ASSEMBLY FACTOR 2"/>
    <property type="match status" value="1"/>
</dbReference>
<dbReference type="GO" id="GO:0005759">
    <property type="term" value="C:mitochondrial matrix"/>
    <property type="evidence" value="ECO:0007669"/>
    <property type="project" value="EnsemblFungi"/>
</dbReference>
<dbReference type="eggNOG" id="ENOG502SBZ5">
    <property type="taxonomic scope" value="Eukaryota"/>
</dbReference>
<dbReference type="HOGENOM" id="CLU_196962_0_0_1"/>